<organism evidence="18 19">
    <name type="scientific">[Myrmecia] bisecta</name>
    <dbReference type="NCBI Taxonomy" id="41462"/>
    <lineage>
        <taxon>Eukaryota</taxon>
        <taxon>Viridiplantae</taxon>
        <taxon>Chlorophyta</taxon>
        <taxon>core chlorophytes</taxon>
        <taxon>Trebouxiophyceae</taxon>
        <taxon>Trebouxiales</taxon>
        <taxon>Trebouxiaceae</taxon>
        <taxon>Myrmecia</taxon>
    </lineage>
</organism>
<dbReference type="EC" id="2.5.1.72" evidence="4"/>
<dbReference type="Gene3D" id="3.40.50.10800">
    <property type="entry name" value="NadA-like"/>
    <property type="match status" value="3"/>
</dbReference>
<sequence length="706" mass="75225">MYTSRVAAVHFNPVRLGRTSSSGRGLGGICLRSPARAPPTARTTRALTVQVAATATTERAAVATPVAPAAQVKLPTVVFERLVEAFQGAADTKARLALLRDLAKQLRPLPQEARTAANRVMGCTAQVWVTAELDRDGKVQVDADSDSELTRGLCAVLVNGLSGLTPAELLEVQPSVLGALELGPAVLTPSRNNGFLNMLESIRKRTQMLTEQLPRFPSLVVAANSVSAQGPFAEAQVKYLQPDAGEVDALVKVLSEKKIGIVAHFYMDPEVQGVLSSAAARWPHIHISDSLVMADASVKMAEAGCTAVAVLGVDFMSENVRAILDEAGHQDVKVYRMAAEDIGCSLAEAAESSSYARYLSQAAAIPQPALHVVYINTSLRTKAHAHATVPTITCTSSNVVQTVLQAFAQVANLTVWYGPDTYMGRNLVQLFRSLAELSDEEVAKLHPAHSRASIRSLLPRLHYFEEGTCIVHHIFGGEVTELVRKGYGDAYLTAHFEVPGEMFSLAMEAKTRDMGVVGSTQNILDFIAGKVATALEQPFPDRLQVVLGTESGMITSIVRKVQAMLQASGRVDVDVEIVFPVSPEAITTSGQSPSMTGSGPVILPGGLQVVPGAASGEGCSTEGGCASCPYMKMNSLRALMGVCQKFGTPGETLLEAFRPRAYQETVNGRSMAQAGCQPILHMRAFQTGKRLPDALVDDILMRNASA</sequence>
<proteinExistence type="inferred from homology"/>
<keyword evidence="6" id="KW-0150">Chloroplast</keyword>
<dbReference type="GO" id="GO:0009507">
    <property type="term" value="C:chloroplast"/>
    <property type="evidence" value="ECO:0007669"/>
    <property type="project" value="UniProtKB-SubCell"/>
</dbReference>
<evidence type="ECO:0000256" key="6">
    <source>
        <dbReference type="ARBA" id="ARBA00022528"/>
    </source>
</evidence>
<accession>A0AAW1Q1E6</accession>
<keyword evidence="8" id="KW-0662">Pyridine nucleotide biosynthesis</keyword>
<keyword evidence="10" id="KW-0479">Metal-binding</keyword>
<dbReference type="FunFam" id="3.40.50.10800:FF:000008">
    <property type="entry name" value="Quinolinate synthase chloroplastic"/>
    <property type="match status" value="1"/>
</dbReference>
<evidence type="ECO:0000256" key="9">
    <source>
        <dbReference type="ARBA" id="ARBA00022679"/>
    </source>
</evidence>
<evidence type="ECO:0000256" key="8">
    <source>
        <dbReference type="ARBA" id="ARBA00022642"/>
    </source>
</evidence>
<comment type="similarity">
    <text evidence="15">Belongs to the quinolinate synthase family. Type 1 subfamily.</text>
</comment>
<dbReference type="InterPro" id="IPR003808">
    <property type="entry name" value="Fe-S_metab-assoc_dom"/>
</dbReference>
<dbReference type="Proteomes" id="UP001489004">
    <property type="component" value="Unassembled WGS sequence"/>
</dbReference>
<dbReference type="Pfam" id="PF02657">
    <property type="entry name" value="SufE"/>
    <property type="match status" value="1"/>
</dbReference>
<dbReference type="Gene3D" id="3.90.1010.10">
    <property type="match status" value="1"/>
</dbReference>
<protein>
    <recommendedName>
        <fullName evidence="16">Quinolinate synthase, chloroplastic</fullName>
        <ecNumber evidence="4">2.5.1.72</ecNumber>
    </recommendedName>
</protein>
<dbReference type="GO" id="GO:0051539">
    <property type="term" value="F:4 iron, 4 sulfur cluster binding"/>
    <property type="evidence" value="ECO:0007669"/>
    <property type="project" value="UniProtKB-KW"/>
</dbReference>
<dbReference type="EMBL" id="JALJOR010000007">
    <property type="protein sequence ID" value="KAK9814582.1"/>
    <property type="molecule type" value="Genomic_DNA"/>
</dbReference>
<feature type="domain" description="Fe-S metabolism associated" evidence="17">
    <location>
        <begin position="83"/>
        <end position="204"/>
    </location>
</feature>
<dbReference type="GO" id="GO:0046872">
    <property type="term" value="F:metal ion binding"/>
    <property type="evidence" value="ECO:0007669"/>
    <property type="project" value="UniProtKB-KW"/>
</dbReference>
<evidence type="ECO:0000256" key="14">
    <source>
        <dbReference type="ARBA" id="ARBA00052166"/>
    </source>
</evidence>
<evidence type="ECO:0000259" key="17">
    <source>
        <dbReference type="Pfam" id="PF02657"/>
    </source>
</evidence>
<evidence type="ECO:0000256" key="4">
    <source>
        <dbReference type="ARBA" id="ARBA00012669"/>
    </source>
</evidence>
<keyword evidence="11" id="KW-0809">Transit peptide</keyword>
<comment type="cofactor">
    <cofactor evidence="1">
        <name>[4Fe-4S] cluster</name>
        <dbReference type="ChEBI" id="CHEBI:49883"/>
    </cofactor>
</comment>
<evidence type="ECO:0000256" key="2">
    <source>
        <dbReference type="ARBA" id="ARBA00004229"/>
    </source>
</evidence>
<comment type="caution">
    <text evidence="18">The sequence shown here is derived from an EMBL/GenBank/DDBJ whole genome shotgun (WGS) entry which is preliminary data.</text>
</comment>
<comment type="catalytic activity">
    <reaction evidence="14">
        <text>iminosuccinate + dihydroxyacetone phosphate = quinolinate + phosphate + 2 H2O + H(+)</text>
        <dbReference type="Rhea" id="RHEA:25888"/>
        <dbReference type="ChEBI" id="CHEBI:15377"/>
        <dbReference type="ChEBI" id="CHEBI:15378"/>
        <dbReference type="ChEBI" id="CHEBI:29959"/>
        <dbReference type="ChEBI" id="CHEBI:43474"/>
        <dbReference type="ChEBI" id="CHEBI:57642"/>
        <dbReference type="ChEBI" id="CHEBI:77875"/>
        <dbReference type="EC" id="2.5.1.72"/>
    </reaction>
</comment>
<evidence type="ECO:0000256" key="5">
    <source>
        <dbReference type="ARBA" id="ARBA00022485"/>
    </source>
</evidence>
<comment type="pathway">
    <text evidence="3">Cofactor biosynthesis; NAD(+) biosynthesis; quinolinate from iminoaspartate: step 1/1.</text>
</comment>
<dbReference type="GO" id="GO:0008987">
    <property type="term" value="F:quinolinate synthetase A activity"/>
    <property type="evidence" value="ECO:0007669"/>
    <property type="project" value="InterPro"/>
</dbReference>
<evidence type="ECO:0000256" key="10">
    <source>
        <dbReference type="ARBA" id="ARBA00022723"/>
    </source>
</evidence>
<evidence type="ECO:0000256" key="3">
    <source>
        <dbReference type="ARBA" id="ARBA00005065"/>
    </source>
</evidence>
<evidence type="ECO:0000256" key="11">
    <source>
        <dbReference type="ARBA" id="ARBA00022946"/>
    </source>
</evidence>
<gene>
    <name evidence="18" type="ORF">WJX72_008196</name>
</gene>
<evidence type="ECO:0000256" key="13">
    <source>
        <dbReference type="ARBA" id="ARBA00023014"/>
    </source>
</evidence>
<evidence type="ECO:0000256" key="7">
    <source>
        <dbReference type="ARBA" id="ARBA00022640"/>
    </source>
</evidence>
<keyword evidence="19" id="KW-1185">Reference proteome</keyword>
<keyword evidence="12" id="KW-0408">Iron</keyword>
<name>A0AAW1Q1E6_9CHLO</name>
<dbReference type="InterPro" id="IPR003473">
    <property type="entry name" value="NadA"/>
</dbReference>
<keyword evidence="9" id="KW-0808">Transferase</keyword>
<reference evidence="18 19" key="1">
    <citation type="journal article" date="2024" name="Nat. Commun.">
        <title>Phylogenomics reveals the evolutionary origins of lichenization in chlorophyte algae.</title>
        <authorList>
            <person name="Puginier C."/>
            <person name="Libourel C."/>
            <person name="Otte J."/>
            <person name="Skaloud P."/>
            <person name="Haon M."/>
            <person name="Grisel S."/>
            <person name="Petersen M."/>
            <person name="Berrin J.G."/>
            <person name="Delaux P.M."/>
            <person name="Dal Grande F."/>
            <person name="Keller J."/>
        </authorList>
    </citation>
    <scope>NUCLEOTIDE SEQUENCE [LARGE SCALE GENOMIC DNA]</scope>
    <source>
        <strain evidence="18 19">SAG 2043</strain>
    </source>
</reference>
<dbReference type="PANTHER" id="PTHR30573:SF0">
    <property type="entry name" value="QUINOLINATE SYNTHASE, CHLOROPLASTIC"/>
    <property type="match status" value="1"/>
</dbReference>
<dbReference type="GO" id="GO:0034628">
    <property type="term" value="P:'de novo' NAD+ biosynthetic process from L-aspartate"/>
    <property type="evidence" value="ECO:0007669"/>
    <property type="project" value="TreeGrafter"/>
</dbReference>
<keyword evidence="7" id="KW-0934">Plastid</keyword>
<keyword evidence="5" id="KW-0004">4Fe-4S</keyword>
<dbReference type="SUPFAM" id="SSF142754">
    <property type="entry name" value="NadA-like"/>
    <property type="match status" value="1"/>
</dbReference>
<evidence type="ECO:0000256" key="16">
    <source>
        <dbReference type="ARBA" id="ARBA00073351"/>
    </source>
</evidence>
<dbReference type="AlphaFoldDB" id="A0AAW1Q1E6"/>
<dbReference type="Pfam" id="PF02445">
    <property type="entry name" value="NadA"/>
    <property type="match status" value="1"/>
</dbReference>
<dbReference type="FunFam" id="3.40.50.10800:FF:000006">
    <property type="entry name" value="Quinolinate synthase, chloroplastic"/>
    <property type="match status" value="1"/>
</dbReference>
<evidence type="ECO:0000256" key="15">
    <source>
        <dbReference type="ARBA" id="ARBA00061471"/>
    </source>
</evidence>
<keyword evidence="13" id="KW-0411">Iron-sulfur</keyword>
<dbReference type="InterPro" id="IPR036094">
    <property type="entry name" value="NadA_sf"/>
</dbReference>
<dbReference type="PANTHER" id="PTHR30573">
    <property type="entry name" value="QUINOLINATE SYNTHETASE A"/>
    <property type="match status" value="1"/>
</dbReference>
<evidence type="ECO:0000256" key="1">
    <source>
        <dbReference type="ARBA" id="ARBA00001966"/>
    </source>
</evidence>
<evidence type="ECO:0000313" key="18">
    <source>
        <dbReference type="EMBL" id="KAK9814582.1"/>
    </source>
</evidence>
<evidence type="ECO:0000256" key="12">
    <source>
        <dbReference type="ARBA" id="ARBA00023004"/>
    </source>
</evidence>
<evidence type="ECO:0000313" key="19">
    <source>
        <dbReference type="Proteomes" id="UP001489004"/>
    </source>
</evidence>
<dbReference type="SUPFAM" id="SSF82649">
    <property type="entry name" value="SufE/NifU"/>
    <property type="match status" value="1"/>
</dbReference>
<comment type="subcellular location">
    <subcellularLocation>
        <location evidence="2">Plastid</location>
        <location evidence="2">Chloroplast</location>
    </subcellularLocation>
</comment>